<evidence type="ECO:0000256" key="3">
    <source>
        <dbReference type="ARBA" id="ARBA00022692"/>
    </source>
</evidence>
<feature type="transmembrane region" description="Helical" evidence="6">
    <location>
        <begin position="162"/>
        <end position="184"/>
    </location>
</feature>
<comment type="caution">
    <text evidence="8">The sequence shown here is derived from an EMBL/GenBank/DDBJ whole genome shotgun (WGS) entry which is preliminary data.</text>
</comment>
<evidence type="ECO:0000256" key="4">
    <source>
        <dbReference type="ARBA" id="ARBA00022989"/>
    </source>
</evidence>
<name>A0AAU9WRQ7_9CNID</name>
<gene>
    <name evidence="8" type="ORF">PMEA_00011537</name>
</gene>
<feature type="domain" description="G-protein coupled receptors family 1 profile" evidence="7">
    <location>
        <begin position="316"/>
        <end position="360"/>
    </location>
</feature>
<feature type="transmembrane region" description="Helical" evidence="6">
    <location>
        <begin position="217"/>
        <end position="241"/>
    </location>
</feature>
<feature type="transmembrane region" description="Helical" evidence="6">
    <location>
        <begin position="336"/>
        <end position="359"/>
    </location>
</feature>
<dbReference type="InterPro" id="IPR017452">
    <property type="entry name" value="GPCR_Rhodpsn_7TM"/>
</dbReference>
<dbReference type="Proteomes" id="UP001159428">
    <property type="component" value="Unassembled WGS sequence"/>
</dbReference>
<evidence type="ECO:0000256" key="6">
    <source>
        <dbReference type="SAM" id="Phobius"/>
    </source>
</evidence>
<dbReference type="GO" id="GO:0005886">
    <property type="term" value="C:plasma membrane"/>
    <property type="evidence" value="ECO:0007669"/>
    <property type="project" value="UniProtKB-SubCell"/>
</dbReference>
<feature type="transmembrane region" description="Helical" evidence="6">
    <location>
        <begin position="300"/>
        <end position="324"/>
    </location>
</feature>
<accession>A0AAU9WRQ7</accession>
<evidence type="ECO:0000313" key="8">
    <source>
        <dbReference type="EMBL" id="CAH3123642.1"/>
    </source>
</evidence>
<evidence type="ECO:0000256" key="2">
    <source>
        <dbReference type="ARBA" id="ARBA00022475"/>
    </source>
</evidence>
<dbReference type="CDD" id="cd00637">
    <property type="entry name" value="7tm_classA_rhodopsin-like"/>
    <property type="match status" value="1"/>
</dbReference>
<keyword evidence="3 6" id="KW-0812">Transmembrane</keyword>
<keyword evidence="2" id="KW-1003">Cell membrane</keyword>
<organism evidence="8 9">
    <name type="scientific">Pocillopora meandrina</name>
    <dbReference type="NCBI Taxonomy" id="46732"/>
    <lineage>
        <taxon>Eukaryota</taxon>
        <taxon>Metazoa</taxon>
        <taxon>Cnidaria</taxon>
        <taxon>Anthozoa</taxon>
        <taxon>Hexacorallia</taxon>
        <taxon>Scleractinia</taxon>
        <taxon>Astrocoeniina</taxon>
        <taxon>Pocilloporidae</taxon>
        <taxon>Pocillopora</taxon>
    </lineage>
</organism>
<reference evidence="8 9" key="1">
    <citation type="submission" date="2022-05" db="EMBL/GenBank/DDBJ databases">
        <authorList>
            <consortium name="Genoscope - CEA"/>
            <person name="William W."/>
        </authorList>
    </citation>
    <scope>NUCLEOTIDE SEQUENCE [LARGE SCALE GENOMIC DNA]</scope>
</reference>
<evidence type="ECO:0000256" key="5">
    <source>
        <dbReference type="ARBA" id="ARBA00023136"/>
    </source>
</evidence>
<keyword evidence="5 6" id="KW-0472">Membrane</keyword>
<evidence type="ECO:0000259" key="7">
    <source>
        <dbReference type="PROSITE" id="PS50262"/>
    </source>
</evidence>
<feature type="transmembrane region" description="Helical" evidence="6">
    <location>
        <begin position="94"/>
        <end position="115"/>
    </location>
</feature>
<feature type="transmembrane region" description="Helical" evidence="6">
    <location>
        <begin position="136"/>
        <end position="156"/>
    </location>
</feature>
<dbReference type="Pfam" id="PF00001">
    <property type="entry name" value="7tm_1"/>
    <property type="match status" value="1"/>
</dbReference>
<feature type="domain" description="G-protein coupled receptors family 1 profile" evidence="7">
    <location>
        <begin position="34"/>
        <end position="269"/>
    </location>
</feature>
<protein>
    <recommendedName>
        <fullName evidence="7">G-protein coupled receptors family 1 profile domain-containing protein</fullName>
    </recommendedName>
</protein>
<dbReference type="SMART" id="SM01381">
    <property type="entry name" value="7TM_GPCR_Srsx"/>
    <property type="match status" value="1"/>
</dbReference>
<feature type="transmembrane region" description="Helical" evidence="6">
    <location>
        <begin position="17"/>
        <end position="42"/>
    </location>
</feature>
<evidence type="ECO:0000313" key="9">
    <source>
        <dbReference type="Proteomes" id="UP001159428"/>
    </source>
</evidence>
<proteinExistence type="predicted"/>
<sequence length="360" mass="40317">MTSIEGDTVIVPLEVNFMISVIINSITCPFTVLLNVLVIIAVKKRRRLRTNSNILLACLAVTDALTGLFGQPSYVLWRIFLIFGLGGSEILKQFNVSVMSTLSSASNLHLMLVTFERLIAIKYAMHYSNVVTNNKLKIAVLAIWIIGFVCGTLVALKMYLAMLYIASLITISCIVLVAFAYLILYHETCRHRRKIKAQQLPQEEVERSIKENKALKTTVFVVGAIIVSLLPLGFCLIGTAIDLFDTCPIDEPIWKTCSMLNSFVNPLIYCWRQNEMRKFVLRIMNIDGDTVIFPPNVNCIISISINSIACPFTVLLNVLVIIVVKKRPRLRTNNKILLACLVVTDALTGLFGQPLYVLWS</sequence>
<evidence type="ECO:0000256" key="1">
    <source>
        <dbReference type="ARBA" id="ARBA00004651"/>
    </source>
</evidence>
<dbReference type="GO" id="GO:0004930">
    <property type="term" value="F:G protein-coupled receptor activity"/>
    <property type="evidence" value="ECO:0007669"/>
    <property type="project" value="InterPro"/>
</dbReference>
<dbReference type="PRINTS" id="PR00237">
    <property type="entry name" value="GPCRRHODOPSN"/>
</dbReference>
<feature type="transmembrane region" description="Helical" evidence="6">
    <location>
        <begin position="54"/>
        <end position="74"/>
    </location>
</feature>
<dbReference type="PANTHER" id="PTHR22750">
    <property type="entry name" value="G-PROTEIN COUPLED RECEPTOR"/>
    <property type="match status" value="1"/>
</dbReference>
<dbReference type="InterPro" id="IPR000276">
    <property type="entry name" value="GPCR_Rhodpsn"/>
</dbReference>
<dbReference type="EMBL" id="CALNXJ010000020">
    <property type="protein sequence ID" value="CAH3123642.1"/>
    <property type="molecule type" value="Genomic_DNA"/>
</dbReference>
<keyword evidence="4 6" id="KW-1133">Transmembrane helix</keyword>
<keyword evidence="9" id="KW-1185">Reference proteome</keyword>
<dbReference type="AlphaFoldDB" id="A0AAU9WRQ7"/>
<dbReference type="SUPFAM" id="SSF81321">
    <property type="entry name" value="Family A G protein-coupled receptor-like"/>
    <property type="match status" value="2"/>
</dbReference>
<comment type="subcellular location">
    <subcellularLocation>
        <location evidence="1">Cell membrane</location>
        <topology evidence="1">Multi-pass membrane protein</topology>
    </subcellularLocation>
</comment>
<dbReference type="Gene3D" id="1.20.1070.10">
    <property type="entry name" value="Rhodopsin 7-helix transmembrane proteins"/>
    <property type="match status" value="2"/>
</dbReference>
<dbReference type="PROSITE" id="PS50262">
    <property type="entry name" value="G_PROTEIN_RECEP_F1_2"/>
    <property type="match status" value="2"/>
</dbReference>